<dbReference type="GO" id="GO:0003700">
    <property type="term" value="F:DNA-binding transcription factor activity"/>
    <property type="evidence" value="ECO:0007669"/>
    <property type="project" value="InterPro"/>
</dbReference>
<dbReference type="EMBL" id="JADINF010000017">
    <property type="protein sequence ID" value="MBO8423522.1"/>
    <property type="molecule type" value="Genomic_DNA"/>
</dbReference>
<dbReference type="AlphaFoldDB" id="A0A940ICV1"/>
<dbReference type="Proteomes" id="UP000727857">
    <property type="component" value="Unassembled WGS sequence"/>
</dbReference>
<dbReference type="Pfam" id="PF01371">
    <property type="entry name" value="Trp_repressor"/>
    <property type="match status" value="1"/>
</dbReference>
<dbReference type="GO" id="GO:0043565">
    <property type="term" value="F:sequence-specific DNA binding"/>
    <property type="evidence" value="ECO:0007669"/>
    <property type="project" value="InterPro"/>
</dbReference>
<dbReference type="InterPro" id="IPR010921">
    <property type="entry name" value="Trp_repressor/repl_initiator"/>
</dbReference>
<evidence type="ECO:0000313" key="1">
    <source>
        <dbReference type="EMBL" id="MBO8423522.1"/>
    </source>
</evidence>
<reference evidence="1" key="1">
    <citation type="submission" date="2020-10" db="EMBL/GenBank/DDBJ databases">
        <authorList>
            <person name="Gilroy R."/>
        </authorList>
    </citation>
    <scope>NUCLEOTIDE SEQUENCE</scope>
    <source>
        <strain evidence="1">517</strain>
    </source>
</reference>
<dbReference type="PIRSF" id="PIRSF012508">
    <property type="entry name" value="YerC"/>
    <property type="match status" value="1"/>
</dbReference>
<proteinExistence type="predicted"/>
<organism evidence="1 2">
    <name type="scientific">Candidatus Stercoripulliclostridium pullicola</name>
    <dbReference type="NCBI Taxonomy" id="2840953"/>
    <lineage>
        <taxon>Bacteria</taxon>
        <taxon>Bacillati</taxon>
        <taxon>Bacillota</taxon>
        <taxon>Clostridia</taxon>
        <taxon>Eubacteriales</taxon>
        <taxon>Candidatus Stercoripulliclostridium</taxon>
    </lineage>
</organism>
<accession>A0A940ICV1</accession>
<reference evidence="1" key="2">
    <citation type="journal article" date="2021" name="PeerJ">
        <title>Extensive microbial diversity within the chicken gut microbiome revealed by metagenomics and culture.</title>
        <authorList>
            <person name="Gilroy R."/>
            <person name="Ravi A."/>
            <person name="Getino M."/>
            <person name="Pursley I."/>
            <person name="Horton D.L."/>
            <person name="Alikhan N.F."/>
            <person name="Baker D."/>
            <person name="Gharbi K."/>
            <person name="Hall N."/>
            <person name="Watson M."/>
            <person name="Adriaenssens E.M."/>
            <person name="Foster-Nyarko E."/>
            <person name="Jarju S."/>
            <person name="Secka A."/>
            <person name="Antonio M."/>
            <person name="Oren A."/>
            <person name="Chaudhuri R.R."/>
            <person name="La Ragione R."/>
            <person name="Hildebrand F."/>
            <person name="Pallen M.J."/>
        </authorList>
    </citation>
    <scope>NUCLEOTIDE SEQUENCE</scope>
    <source>
        <strain evidence="1">517</strain>
    </source>
</reference>
<dbReference type="SUPFAM" id="SSF48295">
    <property type="entry name" value="TrpR-like"/>
    <property type="match status" value="1"/>
</dbReference>
<dbReference type="NCBIfam" id="TIGR02531">
    <property type="entry name" value="yecD_yerC"/>
    <property type="match status" value="1"/>
</dbReference>
<dbReference type="InterPro" id="IPR038116">
    <property type="entry name" value="TrpR-like_sf"/>
</dbReference>
<gene>
    <name evidence="1" type="ORF">IAB16_00655</name>
</gene>
<dbReference type="PANTHER" id="PTHR40080:SF1">
    <property type="entry name" value="TRPR-LIKE PROTEIN YERC_YECD"/>
    <property type="match status" value="1"/>
</dbReference>
<evidence type="ECO:0000313" key="2">
    <source>
        <dbReference type="Proteomes" id="UP000727857"/>
    </source>
</evidence>
<dbReference type="PANTHER" id="PTHR40080">
    <property type="entry name" value="LMO1763 PROTEIN"/>
    <property type="match status" value="1"/>
</dbReference>
<name>A0A940ICV1_9FIRM</name>
<comment type="caution">
    <text evidence="1">The sequence shown here is derived from an EMBL/GenBank/DDBJ whole genome shotgun (WGS) entry which is preliminary data.</text>
</comment>
<dbReference type="InterPro" id="IPR000831">
    <property type="entry name" value="Trp_repress"/>
</dbReference>
<dbReference type="Gene3D" id="1.10.1270.10">
    <property type="entry name" value="TrpR-like"/>
    <property type="match status" value="1"/>
</dbReference>
<protein>
    <submittedName>
        <fullName evidence="1">TrpR-related protein YerC/YecD</fullName>
    </submittedName>
</protein>
<sequence length="94" mass="10481">MENKEIAIARLYEVLAGISDAKDCALFLEDLCTHKEIEQMAQRVKAAELLLDGKTYAQVIAETDISSATLSRVSRCIRYGDGGYRRVLKKDGNE</sequence>
<dbReference type="InterPro" id="IPR013368">
    <property type="entry name" value="YecD_YerC"/>
</dbReference>